<feature type="domain" description="Peptidoglycan beta-N-acetylmuramidase NamZ N-terminal" evidence="1">
    <location>
        <begin position="25"/>
        <end position="226"/>
    </location>
</feature>
<evidence type="ECO:0000259" key="2">
    <source>
        <dbReference type="Pfam" id="PF20732"/>
    </source>
</evidence>
<dbReference type="AlphaFoldDB" id="A0A1G5H9D8"/>
<evidence type="ECO:0000313" key="3">
    <source>
        <dbReference type="EMBL" id="SCY60109.1"/>
    </source>
</evidence>
<sequence length="390" mass="43313">MRVKTGADVLAEGAAHPWLTGGARIGLVTNPTGITADFVSTVDVCAGLVDAKLTVLFACEHGLSGELQAGIPFPDSEHSRYGIPVYSLYGIHKKPQPYMLADVDTVLFDIQDVGVRYYTYASTLIEMMEACGESGKRLLVLDRPNPLGGMEVEGGLLQAGFESFVGAWATSIRTGMTMGELALLVNAEHHMPCELDVIAMEGWRRSMTFTETGLPWMMPSPNMPTVDTVRSYAGTCLLEGTNVSEGRGTTRPFEWLGAPWIDGQQLADAMQSHGLDGVYFHPVYMTPAFSKHAGERCGGVRLFVTEEKEFRSVETGLLLLHEIAVQYPEQFKWLEPPRKGSRYFIDLLTGGREVREIIGDGSSLFRLMAAWREQEKMWQERRRPYLLYDE</sequence>
<dbReference type="PIRSF" id="PIRSF016719">
    <property type="entry name" value="UCP016719"/>
    <property type="match status" value="1"/>
</dbReference>
<dbReference type="RefSeq" id="WP_090918977.1">
    <property type="nucleotide sequence ID" value="NZ_FMVM01000006.1"/>
</dbReference>
<feature type="domain" description="Peptidoglycan beta-N-acetylmuramidase NamZ C-terminal" evidence="2">
    <location>
        <begin position="232"/>
        <end position="388"/>
    </location>
</feature>
<dbReference type="Pfam" id="PF20732">
    <property type="entry name" value="NamZ_C"/>
    <property type="match status" value="1"/>
</dbReference>
<name>A0A1G5H9D8_9BACL</name>
<evidence type="ECO:0000313" key="4">
    <source>
        <dbReference type="Proteomes" id="UP000198538"/>
    </source>
</evidence>
<proteinExistence type="predicted"/>
<evidence type="ECO:0000259" key="1">
    <source>
        <dbReference type="Pfam" id="PF07075"/>
    </source>
</evidence>
<dbReference type="InterPro" id="IPR048502">
    <property type="entry name" value="NamZ_N"/>
</dbReference>
<dbReference type="GO" id="GO:0033922">
    <property type="term" value="F:peptidoglycan beta-N-acetylmuramidase activity"/>
    <property type="evidence" value="ECO:0007669"/>
    <property type="project" value="InterPro"/>
</dbReference>
<dbReference type="Proteomes" id="UP000198538">
    <property type="component" value="Unassembled WGS sequence"/>
</dbReference>
<dbReference type="Pfam" id="PF07075">
    <property type="entry name" value="NamZ_N"/>
    <property type="match status" value="1"/>
</dbReference>
<dbReference type="PANTHER" id="PTHR42915:SF1">
    <property type="entry name" value="PEPTIDOGLYCAN BETA-N-ACETYLMURAMIDASE NAMZ"/>
    <property type="match status" value="1"/>
</dbReference>
<accession>A0A1G5H9D8</accession>
<organism evidence="3 4">
    <name type="scientific">Paenibacillus polysaccharolyticus</name>
    <dbReference type="NCBI Taxonomy" id="582692"/>
    <lineage>
        <taxon>Bacteria</taxon>
        <taxon>Bacillati</taxon>
        <taxon>Bacillota</taxon>
        <taxon>Bacilli</taxon>
        <taxon>Bacillales</taxon>
        <taxon>Paenibacillaceae</taxon>
        <taxon>Paenibacillus</taxon>
    </lineage>
</organism>
<dbReference type="InterPro" id="IPR008302">
    <property type="entry name" value="NamZ"/>
</dbReference>
<gene>
    <name evidence="3" type="ORF">SAMN05720606_106272</name>
</gene>
<protein>
    <submittedName>
        <fullName evidence="3">Uncharacterized conserved protein YbbC, DUF1343 family</fullName>
    </submittedName>
</protein>
<dbReference type="InterPro" id="IPR048503">
    <property type="entry name" value="NamZ_C"/>
</dbReference>
<dbReference type="STRING" id="582692.SAMN05720606_106272"/>
<dbReference type="PANTHER" id="PTHR42915">
    <property type="entry name" value="HYPOTHETICAL 460 KDA PROTEIN IN FEUA-SIGW INTERGENIC REGION [PRECURSOR]"/>
    <property type="match status" value="1"/>
</dbReference>
<dbReference type="EMBL" id="FMVM01000006">
    <property type="protein sequence ID" value="SCY60109.1"/>
    <property type="molecule type" value="Genomic_DNA"/>
</dbReference>
<keyword evidence="4" id="KW-1185">Reference proteome</keyword>
<reference evidence="4" key="1">
    <citation type="submission" date="2016-10" db="EMBL/GenBank/DDBJ databases">
        <authorList>
            <person name="Varghese N."/>
            <person name="Submissions S."/>
        </authorList>
    </citation>
    <scope>NUCLEOTIDE SEQUENCE [LARGE SCALE GENOMIC DNA]</scope>
    <source>
        <strain evidence="4">BL9</strain>
    </source>
</reference>
<dbReference type="Gene3D" id="3.90.1150.140">
    <property type="match status" value="1"/>
</dbReference>
<dbReference type="Gene3D" id="3.40.50.12170">
    <property type="entry name" value="Uncharacterised protein PF07075, DUF1343"/>
    <property type="match status" value="1"/>
</dbReference>